<dbReference type="InterPro" id="IPR051319">
    <property type="entry name" value="Oligoribo/pAp-PDE_c-di-AMP_PDE"/>
</dbReference>
<sequence length="409" mass="44235">MELTPKQQTIELIKQAQTILVTTHKNPDGDAIGSLLALGQSLSAIGKTVTMVCNGEISALFSFLPHLKDIKSTLDGGREFIITIDTTQSSEGELKLGYKHDKTAKKLSIVVTPSRGLLRKENVSFSSNLPHFDAVIALDVPDIERLGALYDDYTQIFFETPVINIDHHASNDHFGKINWVDLTATSTCEILVSLLESMSASNNNTKLLTDDVATYLLTGIITDTGSFQNASTTPKSFTVAAQLVGAGARQQEIIKRLFKTKPLTTLKLWGTVLSNITLEANPPCVWSAVSIEELDAVGATPAELTGVIDELLKSTPDVDFALLISERRSPTNGNTLHASMRAIAPSVDVSALAHIFGGGGHTQAAAFEQPRAGNLHEQTRTIIDSIKKEYTRSTRPLELPSDDDLSLDS</sequence>
<comment type="caution">
    <text evidence="2">The sequence shown here is derived from an EMBL/GenBank/DDBJ whole genome shotgun (WGS) entry which is preliminary data.</text>
</comment>
<protein>
    <recommendedName>
        <fullName evidence="1">DDH domain-containing protein</fullName>
    </recommendedName>
</protein>
<dbReference type="EMBL" id="PEZX01000022">
    <property type="protein sequence ID" value="PIS07031.1"/>
    <property type="molecule type" value="Genomic_DNA"/>
</dbReference>
<accession>A0A2M6RAP0</accession>
<name>A0A2M6RAP0_9BACT</name>
<evidence type="ECO:0000313" key="3">
    <source>
        <dbReference type="Proteomes" id="UP000231162"/>
    </source>
</evidence>
<dbReference type="AlphaFoldDB" id="A0A2M6RAP0"/>
<organism evidence="2 3">
    <name type="scientific">Candidatus Berkelbacteria bacterium CG10_big_fil_rev_8_21_14_0_10_43_14</name>
    <dbReference type="NCBI Taxonomy" id="1974515"/>
    <lineage>
        <taxon>Bacteria</taxon>
        <taxon>Candidatus Berkelbacteria</taxon>
    </lineage>
</organism>
<proteinExistence type="predicted"/>
<dbReference type="Proteomes" id="UP000231162">
    <property type="component" value="Unassembled WGS sequence"/>
</dbReference>
<dbReference type="PANTHER" id="PTHR47618:SF1">
    <property type="entry name" value="BIFUNCTIONAL OLIGORIBONUCLEASE AND PAP PHOSPHATASE NRNA"/>
    <property type="match status" value="1"/>
</dbReference>
<dbReference type="Pfam" id="PF01368">
    <property type="entry name" value="DHH"/>
    <property type="match status" value="1"/>
</dbReference>
<dbReference type="PANTHER" id="PTHR47618">
    <property type="entry name" value="BIFUNCTIONAL OLIGORIBONUCLEASE AND PAP PHOSPHATASE NRNA"/>
    <property type="match status" value="1"/>
</dbReference>
<evidence type="ECO:0000313" key="2">
    <source>
        <dbReference type="EMBL" id="PIS07031.1"/>
    </source>
</evidence>
<dbReference type="InterPro" id="IPR038763">
    <property type="entry name" value="DHH_sf"/>
</dbReference>
<gene>
    <name evidence="2" type="ORF">COT79_01390</name>
</gene>
<dbReference type="SUPFAM" id="SSF64182">
    <property type="entry name" value="DHH phosphoesterases"/>
    <property type="match status" value="1"/>
</dbReference>
<reference evidence="3" key="1">
    <citation type="submission" date="2017-09" db="EMBL/GenBank/DDBJ databases">
        <title>Depth-based differentiation of microbial function through sediment-hosted aquifers and enrichment of novel symbionts in the deep terrestrial subsurface.</title>
        <authorList>
            <person name="Probst A.J."/>
            <person name="Ladd B."/>
            <person name="Jarett J.K."/>
            <person name="Geller-Mcgrath D.E."/>
            <person name="Sieber C.M.K."/>
            <person name="Emerson J.B."/>
            <person name="Anantharaman K."/>
            <person name="Thomas B.C."/>
            <person name="Malmstrom R."/>
            <person name="Stieglmeier M."/>
            <person name="Klingl A."/>
            <person name="Woyke T."/>
            <person name="Ryan C.M."/>
            <person name="Banfield J.F."/>
        </authorList>
    </citation>
    <scope>NUCLEOTIDE SEQUENCE [LARGE SCALE GENOMIC DNA]</scope>
</reference>
<dbReference type="InterPro" id="IPR001667">
    <property type="entry name" value="DDH_dom"/>
</dbReference>
<feature type="domain" description="DDH" evidence="1">
    <location>
        <begin position="19"/>
        <end position="220"/>
    </location>
</feature>
<evidence type="ECO:0000259" key="1">
    <source>
        <dbReference type="Pfam" id="PF01368"/>
    </source>
</evidence>
<dbReference type="Gene3D" id="3.10.310.30">
    <property type="match status" value="1"/>
</dbReference>
<dbReference type="Gene3D" id="3.90.1640.10">
    <property type="entry name" value="inorganic pyrophosphatase (n-terminal core)"/>
    <property type="match status" value="1"/>
</dbReference>